<dbReference type="VEuPathDB" id="FungiDB:DFL_004693"/>
<comment type="caution">
    <text evidence="7">The sequence shown here is derived from an EMBL/GenBank/DDBJ whole genome shotgun (WGS) entry which is preliminary data.</text>
</comment>
<sequence length="476" mass="55111">MDVHTRLAENECKVCNCRTDRCCKVCKSVFYCSEGHRQEHWEEHTEQCLEIEAAKANLEDAEKSFNHRKNCPEYRDLKVILASIKDGKAPCFEFECFCTASCYRIMLARFNLIKAYAKVKTHRGAVNACNEAIVTQYLGRCDPMKIRCITANLMLRVGSQQDAYDFIRFWLVNGDQYACSAKDPPPFLNIRKANAFEPCRNLFRAFDDIGMDPPTSFVLPLALIKFKLLTNVKELRNLQILRAELPFDIVYMIKPHLHNFDIMDNNNKIRRIDTLAGYDKVIKKLEDDLDLLYEIAGRAFEGNYAVWRCFFEKDPEELARGYSEQAQKVYSYSCDAWMETPGGYQWILKKMSNILNRILAGENRVQAATRVAALYNLLCPTPDLIEPPFTAHAEDRKDKKKKRRRRCKEKDANGERGRGDVEADLDTFVVNTAEETNAEAYSSYYDLAYEEYQDYDSDDALESLTESFNFDFFFAP</sequence>
<keyword evidence="1" id="KW-0479">Metal-binding</keyword>
<keyword evidence="3" id="KW-0862">Zinc</keyword>
<feature type="domain" description="MYND-type" evidence="6">
    <location>
        <begin position="12"/>
        <end position="48"/>
    </location>
</feature>
<reference evidence="7 8" key="1">
    <citation type="submission" date="2019-01" db="EMBL/GenBank/DDBJ databases">
        <title>Intercellular communication is required for trap formation in the nematode-trapping fungus Duddingtonia flagrans.</title>
        <authorList>
            <person name="Youssar L."/>
            <person name="Wernet V."/>
            <person name="Hensel N."/>
            <person name="Hildebrandt H.-G."/>
            <person name="Fischer R."/>
        </authorList>
    </citation>
    <scope>NUCLEOTIDE SEQUENCE [LARGE SCALE GENOMIC DNA]</scope>
    <source>
        <strain evidence="7 8">CBS H-5679</strain>
    </source>
</reference>
<dbReference type="PROSITE" id="PS50865">
    <property type="entry name" value="ZF_MYND_2"/>
    <property type="match status" value="1"/>
</dbReference>
<dbReference type="GeneID" id="93587004"/>
<evidence type="ECO:0000313" key="8">
    <source>
        <dbReference type="Proteomes" id="UP000283090"/>
    </source>
</evidence>
<dbReference type="OrthoDB" id="5952526at2759"/>
<evidence type="ECO:0000256" key="2">
    <source>
        <dbReference type="ARBA" id="ARBA00022771"/>
    </source>
</evidence>
<dbReference type="GO" id="GO:0008270">
    <property type="term" value="F:zinc ion binding"/>
    <property type="evidence" value="ECO:0007669"/>
    <property type="project" value="UniProtKB-KW"/>
</dbReference>
<feature type="region of interest" description="Disordered" evidence="5">
    <location>
        <begin position="389"/>
        <end position="418"/>
    </location>
</feature>
<evidence type="ECO:0000256" key="5">
    <source>
        <dbReference type="SAM" id="MobiDB-lite"/>
    </source>
</evidence>
<evidence type="ECO:0000313" key="7">
    <source>
        <dbReference type="EMBL" id="RVD86418.1"/>
    </source>
</evidence>
<dbReference type="EMBL" id="SAEB01000006">
    <property type="protein sequence ID" value="RVD86418.1"/>
    <property type="molecule type" value="Genomic_DNA"/>
</dbReference>
<feature type="compositionally biased region" description="Basic and acidic residues" evidence="5">
    <location>
        <begin position="408"/>
        <end position="418"/>
    </location>
</feature>
<keyword evidence="8" id="KW-1185">Reference proteome</keyword>
<dbReference type="SUPFAM" id="SSF144232">
    <property type="entry name" value="HIT/MYND zinc finger-like"/>
    <property type="match status" value="1"/>
</dbReference>
<dbReference type="Gene3D" id="6.10.140.2220">
    <property type="match status" value="1"/>
</dbReference>
<organism evidence="7 8">
    <name type="scientific">Arthrobotrys flagrans</name>
    <name type="common">Nematode-trapping fungus</name>
    <name type="synonym">Trichothecium flagrans</name>
    <dbReference type="NCBI Taxonomy" id="97331"/>
    <lineage>
        <taxon>Eukaryota</taxon>
        <taxon>Fungi</taxon>
        <taxon>Dikarya</taxon>
        <taxon>Ascomycota</taxon>
        <taxon>Pezizomycotina</taxon>
        <taxon>Orbiliomycetes</taxon>
        <taxon>Orbiliales</taxon>
        <taxon>Orbiliaceae</taxon>
        <taxon>Arthrobotrys</taxon>
    </lineage>
</organism>
<dbReference type="PROSITE" id="PS01360">
    <property type="entry name" value="ZF_MYND_1"/>
    <property type="match status" value="1"/>
</dbReference>
<protein>
    <recommendedName>
        <fullName evidence="6">MYND-type domain-containing protein</fullName>
    </recommendedName>
</protein>
<gene>
    <name evidence="7" type="ORF">DFL_004693</name>
</gene>
<evidence type="ECO:0000256" key="3">
    <source>
        <dbReference type="ARBA" id="ARBA00022833"/>
    </source>
</evidence>
<evidence type="ECO:0000256" key="1">
    <source>
        <dbReference type="ARBA" id="ARBA00022723"/>
    </source>
</evidence>
<dbReference type="InterPro" id="IPR002893">
    <property type="entry name" value="Znf_MYND"/>
</dbReference>
<keyword evidence="2 4" id="KW-0863">Zinc-finger</keyword>
<name>A0A437A5I0_ARTFL</name>
<proteinExistence type="predicted"/>
<dbReference type="RefSeq" id="XP_067491962.1">
    <property type="nucleotide sequence ID" value="XM_067633832.1"/>
</dbReference>
<dbReference type="AlphaFoldDB" id="A0A437A5I0"/>
<dbReference type="STRING" id="97331.A0A437A5I0"/>
<evidence type="ECO:0000256" key="4">
    <source>
        <dbReference type="PROSITE-ProRule" id="PRU00134"/>
    </source>
</evidence>
<evidence type="ECO:0000259" key="6">
    <source>
        <dbReference type="PROSITE" id="PS50865"/>
    </source>
</evidence>
<dbReference type="Proteomes" id="UP000283090">
    <property type="component" value="Unassembled WGS sequence"/>
</dbReference>
<feature type="compositionally biased region" description="Basic residues" evidence="5">
    <location>
        <begin position="398"/>
        <end position="407"/>
    </location>
</feature>
<accession>A0A437A5I0</accession>